<dbReference type="Pfam" id="PF03626">
    <property type="entry name" value="COX4_pro"/>
    <property type="match status" value="1"/>
</dbReference>
<evidence type="ECO:0000256" key="1">
    <source>
        <dbReference type="ARBA" id="ARBA00004651"/>
    </source>
</evidence>
<protein>
    <recommendedName>
        <fullName evidence="9">Cytochrome C oxidase subunit IV</fullName>
    </recommendedName>
</protein>
<dbReference type="KEGG" id="mico:GDR74_00570"/>
<evidence type="ECO:0000313" key="8">
    <source>
        <dbReference type="Proteomes" id="UP000325614"/>
    </source>
</evidence>
<feature type="transmembrane region" description="Helical" evidence="6">
    <location>
        <begin position="72"/>
        <end position="94"/>
    </location>
</feature>
<dbReference type="RefSeq" id="WP_152584474.1">
    <property type="nucleotide sequence ID" value="NZ_CP045423.1"/>
</dbReference>
<reference evidence="7 8" key="1">
    <citation type="submission" date="2019-10" db="EMBL/GenBank/DDBJ databases">
        <title>Isolation, Identification of Microvirga thermotolerans HR1, a novel thermophilic bacterium and Comparative Genomics of the genus Microvirga.</title>
        <authorList>
            <person name="Li J."/>
            <person name="Zhang W."/>
            <person name="Lin M."/>
            <person name="Wang J."/>
        </authorList>
    </citation>
    <scope>NUCLEOTIDE SEQUENCE [LARGE SCALE GENOMIC DNA]</scope>
    <source>
        <strain evidence="7 8">HR1</strain>
    </source>
</reference>
<evidence type="ECO:0000256" key="4">
    <source>
        <dbReference type="ARBA" id="ARBA00022989"/>
    </source>
</evidence>
<keyword evidence="8" id="KW-1185">Reference proteome</keyword>
<name>A0A5P9JXY9_9HYPH</name>
<evidence type="ECO:0008006" key="9">
    <source>
        <dbReference type="Google" id="ProtNLM"/>
    </source>
</evidence>
<evidence type="ECO:0000256" key="5">
    <source>
        <dbReference type="ARBA" id="ARBA00023136"/>
    </source>
</evidence>
<dbReference type="InterPro" id="IPR005171">
    <property type="entry name" value="Cyt_c_oxidase_su4_prok"/>
</dbReference>
<organism evidence="7 8">
    <name type="scientific">Microvirga thermotolerans</name>
    <dbReference type="NCBI Taxonomy" id="2651334"/>
    <lineage>
        <taxon>Bacteria</taxon>
        <taxon>Pseudomonadati</taxon>
        <taxon>Pseudomonadota</taxon>
        <taxon>Alphaproteobacteria</taxon>
        <taxon>Hyphomicrobiales</taxon>
        <taxon>Methylobacteriaceae</taxon>
        <taxon>Microvirga</taxon>
    </lineage>
</organism>
<evidence type="ECO:0000256" key="6">
    <source>
        <dbReference type="SAM" id="Phobius"/>
    </source>
</evidence>
<sequence>MTHESVVRADRRRATRAWMALVLLTLAGMAVARAGGAGLAADGAILAAAVFKGRWMLLDFLKLRAAPPLWRALLLAWLLLVAAASWAAAAAALLRA</sequence>
<keyword evidence="5 6" id="KW-0472">Membrane</keyword>
<evidence type="ECO:0000256" key="3">
    <source>
        <dbReference type="ARBA" id="ARBA00022692"/>
    </source>
</evidence>
<accession>A0A5P9JXY9</accession>
<evidence type="ECO:0000313" key="7">
    <source>
        <dbReference type="EMBL" id="QFU14824.1"/>
    </source>
</evidence>
<keyword evidence="4 6" id="KW-1133">Transmembrane helix</keyword>
<evidence type="ECO:0000256" key="2">
    <source>
        <dbReference type="ARBA" id="ARBA00022475"/>
    </source>
</evidence>
<gene>
    <name evidence="7" type="ORF">GDR74_00570</name>
</gene>
<dbReference type="AlphaFoldDB" id="A0A5P9JXY9"/>
<proteinExistence type="predicted"/>
<dbReference type="EMBL" id="CP045423">
    <property type="protein sequence ID" value="QFU14824.1"/>
    <property type="molecule type" value="Genomic_DNA"/>
</dbReference>
<keyword evidence="3 6" id="KW-0812">Transmembrane</keyword>
<dbReference type="Proteomes" id="UP000325614">
    <property type="component" value="Chromosome"/>
</dbReference>
<dbReference type="GO" id="GO:0005886">
    <property type="term" value="C:plasma membrane"/>
    <property type="evidence" value="ECO:0007669"/>
    <property type="project" value="UniProtKB-SubCell"/>
</dbReference>
<comment type="subcellular location">
    <subcellularLocation>
        <location evidence="1">Cell membrane</location>
        <topology evidence="1">Multi-pass membrane protein</topology>
    </subcellularLocation>
</comment>
<keyword evidence="2" id="KW-1003">Cell membrane</keyword>